<evidence type="ECO:0000313" key="5">
    <source>
        <dbReference type="Proteomes" id="UP000029014"/>
    </source>
</evidence>
<feature type="transmembrane region" description="Helical" evidence="2">
    <location>
        <begin position="58"/>
        <end position="80"/>
    </location>
</feature>
<accession>A0A087BRF0</accession>
<dbReference type="GO" id="GO:0080120">
    <property type="term" value="P:CAAX-box protein maturation"/>
    <property type="evidence" value="ECO:0007669"/>
    <property type="project" value="UniProtKB-ARBA"/>
</dbReference>
<keyword evidence="4" id="KW-0645">Protease</keyword>
<organism evidence="4 5">
    <name type="scientific">Bifidobacterium minimum</name>
    <dbReference type="NCBI Taxonomy" id="1693"/>
    <lineage>
        <taxon>Bacteria</taxon>
        <taxon>Bacillati</taxon>
        <taxon>Actinomycetota</taxon>
        <taxon>Actinomycetes</taxon>
        <taxon>Bifidobacteriales</taxon>
        <taxon>Bifidobacteriaceae</taxon>
        <taxon>Bifidobacterium</taxon>
    </lineage>
</organism>
<dbReference type="STRING" id="1693.BMIN_1035"/>
<feature type="transmembrane region" description="Helical" evidence="2">
    <location>
        <begin position="131"/>
        <end position="156"/>
    </location>
</feature>
<feature type="transmembrane region" description="Helical" evidence="2">
    <location>
        <begin position="100"/>
        <end position="119"/>
    </location>
</feature>
<dbReference type="GO" id="GO:0004175">
    <property type="term" value="F:endopeptidase activity"/>
    <property type="evidence" value="ECO:0007669"/>
    <property type="project" value="UniProtKB-ARBA"/>
</dbReference>
<dbReference type="RefSeq" id="WP_152595228.1">
    <property type="nucleotide sequence ID" value="NZ_JGZD01000006.1"/>
</dbReference>
<evidence type="ECO:0000313" key="4">
    <source>
        <dbReference type="EMBL" id="KFI73600.1"/>
    </source>
</evidence>
<proteinExistence type="predicted"/>
<protein>
    <submittedName>
        <fullName evidence="4">CAAX amino protease family protein</fullName>
    </submittedName>
</protein>
<feature type="transmembrane region" description="Helical" evidence="2">
    <location>
        <begin position="249"/>
        <end position="269"/>
    </location>
</feature>
<evidence type="ECO:0000256" key="2">
    <source>
        <dbReference type="SAM" id="Phobius"/>
    </source>
</evidence>
<dbReference type="Pfam" id="PF02517">
    <property type="entry name" value="Rce1-like"/>
    <property type="match status" value="1"/>
</dbReference>
<keyword evidence="2" id="KW-0472">Membrane</keyword>
<keyword evidence="5" id="KW-1185">Reference proteome</keyword>
<reference evidence="4 5" key="1">
    <citation type="submission" date="2014-03" db="EMBL/GenBank/DDBJ databases">
        <title>Genomics of Bifidobacteria.</title>
        <authorList>
            <person name="Ventura M."/>
            <person name="Milani C."/>
            <person name="Lugli G.A."/>
        </authorList>
    </citation>
    <scope>NUCLEOTIDE SEQUENCE [LARGE SCALE GENOMIC DNA]</scope>
    <source>
        <strain evidence="4 5">LMG 11592</strain>
    </source>
</reference>
<keyword evidence="2" id="KW-0812">Transmembrane</keyword>
<dbReference type="PANTHER" id="PTHR36435:SF1">
    <property type="entry name" value="CAAX AMINO TERMINAL PROTEASE FAMILY PROTEIN"/>
    <property type="match status" value="1"/>
</dbReference>
<evidence type="ECO:0000256" key="1">
    <source>
        <dbReference type="SAM" id="MobiDB-lite"/>
    </source>
</evidence>
<dbReference type="InterPro" id="IPR003675">
    <property type="entry name" value="Rce1/LyrA-like_dom"/>
</dbReference>
<dbReference type="GO" id="GO:0006508">
    <property type="term" value="P:proteolysis"/>
    <property type="evidence" value="ECO:0007669"/>
    <property type="project" value="UniProtKB-KW"/>
</dbReference>
<comment type="caution">
    <text evidence="4">The sequence shown here is derived from an EMBL/GenBank/DDBJ whole genome shotgun (WGS) entry which is preliminary data.</text>
</comment>
<dbReference type="Proteomes" id="UP000029014">
    <property type="component" value="Unassembled WGS sequence"/>
</dbReference>
<feature type="transmembrane region" description="Helical" evidence="2">
    <location>
        <begin position="226"/>
        <end position="242"/>
    </location>
</feature>
<feature type="transmembrane region" description="Helical" evidence="2">
    <location>
        <begin position="204"/>
        <end position="220"/>
    </location>
</feature>
<dbReference type="eggNOG" id="COG1266">
    <property type="taxonomic scope" value="Bacteria"/>
</dbReference>
<dbReference type="EMBL" id="JGZD01000006">
    <property type="protein sequence ID" value="KFI73600.1"/>
    <property type="molecule type" value="Genomic_DNA"/>
</dbReference>
<evidence type="ECO:0000259" key="3">
    <source>
        <dbReference type="Pfam" id="PF02517"/>
    </source>
</evidence>
<feature type="domain" description="CAAX prenyl protease 2/Lysostaphin resistance protein A-like" evidence="3">
    <location>
        <begin position="175"/>
        <end position="259"/>
    </location>
</feature>
<feature type="transmembrane region" description="Helical" evidence="2">
    <location>
        <begin position="299"/>
        <end position="321"/>
    </location>
</feature>
<name>A0A087BRF0_9BIFI</name>
<keyword evidence="4" id="KW-0378">Hydrolase</keyword>
<feature type="compositionally biased region" description="Basic and acidic residues" evidence="1">
    <location>
        <begin position="27"/>
        <end position="36"/>
    </location>
</feature>
<dbReference type="InterPro" id="IPR052710">
    <property type="entry name" value="CAAX_protease"/>
</dbReference>
<feature type="transmembrane region" description="Helical" evidence="2">
    <location>
        <begin position="176"/>
        <end position="192"/>
    </location>
</feature>
<dbReference type="AlphaFoldDB" id="A0A087BRF0"/>
<gene>
    <name evidence="4" type="ORF">BMIN_1035</name>
</gene>
<feature type="transmembrane region" description="Helical" evidence="2">
    <location>
        <begin position="342"/>
        <end position="367"/>
    </location>
</feature>
<keyword evidence="2" id="KW-1133">Transmembrane helix</keyword>
<dbReference type="PANTHER" id="PTHR36435">
    <property type="entry name" value="SLR1288 PROTEIN"/>
    <property type="match status" value="1"/>
</dbReference>
<sequence>MSGWDDGSYGSGAGTPPTGPAGSGPEPPRESDDRRPWPFAPRDWTVVRRRFSHVGAGLSVMLLLWISLQLIVYALLALVVPRSSDGSFPTWMTLLSSSGPLYLVAMPLSLVVLTAVPRLPTRRFSMGAGEFVRLLVVCVPLMYAGSIIGSVLAALLSGGTASNGLDDLLLGSDTPTMVLFVVILAPIFEEWMFRKQIIDRLRAYGERTAILISALAFALFHLNIYQFFYAFGLGLVFGYAYMRTSRLRYSVAMHMIINLNGSVIAPWVLSLLGKDTLDAIDSGSIQAVESAVASAGVGVAIYLVYAFALMAVIILGVVILVRDRRRIEFYVAPYELGRGVRARAAFLNPGMVVYAVLCLSVMVITMIM</sequence>
<feature type="region of interest" description="Disordered" evidence="1">
    <location>
        <begin position="1"/>
        <end position="37"/>
    </location>
</feature>